<dbReference type="Proteomes" id="UP000323380">
    <property type="component" value="Unassembled WGS sequence"/>
</dbReference>
<organism evidence="2 3">
    <name type="scientific">Actinomadura chibensis</name>
    <dbReference type="NCBI Taxonomy" id="392828"/>
    <lineage>
        <taxon>Bacteria</taxon>
        <taxon>Bacillati</taxon>
        <taxon>Actinomycetota</taxon>
        <taxon>Actinomycetes</taxon>
        <taxon>Streptosporangiales</taxon>
        <taxon>Thermomonosporaceae</taxon>
        <taxon>Actinomadura</taxon>
    </lineage>
</organism>
<keyword evidence="1" id="KW-1133">Transmembrane helix</keyword>
<feature type="transmembrane region" description="Helical" evidence="1">
    <location>
        <begin position="205"/>
        <end position="223"/>
    </location>
</feature>
<protein>
    <recommendedName>
        <fullName evidence="4">ABC transporter permease</fullName>
    </recommendedName>
</protein>
<keyword evidence="3" id="KW-1185">Reference proteome</keyword>
<feature type="transmembrane region" description="Helical" evidence="1">
    <location>
        <begin position="172"/>
        <end position="198"/>
    </location>
</feature>
<reference evidence="2 3" key="1">
    <citation type="submission" date="2019-08" db="EMBL/GenBank/DDBJ databases">
        <title>Actinomadura sp. nov. CYP1-5 isolated from mountain soil.</title>
        <authorList>
            <person name="Songsumanus A."/>
            <person name="Kuncharoen N."/>
            <person name="Kudo T."/>
            <person name="Yuki M."/>
            <person name="Igarashi Y."/>
            <person name="Tanasupawat S."/>
        </authorList>
    </citation>
    <scope>NUCLEOTIDE SEQUENCE [LARGE SCALE GENOMIC DNA]</scope>
    <source>
        <strain evidence="2 3">JCM 14158</strain>
    </source>
</reference>
<sequence>MTRAVPARRLATRPRAEGRRATGVRVGLLAARLVRRGVGWLVAAIAFYVVVQVATYERTYPDAASRRKLAALADDPAVRMLQGVPHAIETTGGYIVWDAGWVLAAIVGIWALLAAGRLLRGEEESGRAELVLAAPVRPVRVVGAQFAVLAGAAVAAGAAAAVPLALAGTGVAGSVLFGLGLAGFAATSAGVAAVAAQLFQVRRRVTGVSAAVLGVLFLLRMAANSADSRGWLRWFTPFGWLDELHPYRDPDWAALAVSLTVPAVLAAVAVVLRTRRDAGGALIAEPDRADPRLRLLGGPTAFAWRGARGMLVGWLLGIAGYAFVAGALIATVIDFAADDPDYRRVLESLGWDAGDVAAGFVGAMGILIGLLIALFTCWRIGAARAEEAAGRLDHVLTRPVTRRRWLGGHVLLTLASALLLASAAAVAMWAGAAATNARVGLADTVAATLAPLPVAALATGLAVLLFGARPRLTVPVSAAVAVAAYLIETIGPALDWPRLVLDASPFHHLANVPAEPFRPVPALVMLAAAALLTAAGHLLFEHRDLAGD</sequence>
<feature type="transmembrane region" description="Helical" evidence="1">
    <location>
        <begin position="38"/>
        <end position="56"/>
    </location>
</feature>
<comment type="caution">
    <text evidence="2">The sequence shown here is derived from an EMBL/GenBank/DDBJ whole genome shotgun (WGS) entry which is preliminary data.</text>
</comment>
<keyword evidence="1" id="KW-0472">Membrane</keyword>
<feature type="transmembrane region" description="Helical" evidence="1">
    <location>
        <begin position="444"/>
        <end position="465"/>
    </location>
</feature>
<proteinExistence type="predicted"/>
<evidence type="ECO:0000313" key="3">
    <source>
        <dbReference type="Proteomes" id="UP000323380"/>
    </source>
</evidence>
<feature type="transmembrane region" description="Helical" evidence="1">
    <location>
        <begin position="311"/>
        <end position="336"/>
    </location>
</feature>
<feature type="transmembrane region" description="Helical" evidence="1">
    <location>
        <begin position="356"/>
        <end position="378"/>
    </location>
</feature>
<feature type="transmembrane region" description="Helical" evidence="1">
    <location>
        <begin position="520"/>
        <end position="540"/>
    </location>
</feature>
<evidence type="ECO:0000256" key="1">
    <source>
        <dbReference type="SAM" id="Phobius"/>
    </source>
</evidence>
<dbReference type="EMBL" id="VSFG01000005">
    <property type="protein sequence ID" value="TYB43924.1"/>
    <property type="molecule type" value="Genomic_DNA"/>
</dbReference>
<feature type="transmembrane region" description="Helical" evidence="1">
    <location>
        <begin position="472"/>
        <end position="494"/>
    </location>
</feature>
<feature type="transmembrane region" description="Helical" evidence="1">
    <location>
        <begin position="99"/>
        <end position="120"/>
    </location>
</feature>
<evidence type="ECO:0000313" key="2">
    <source>
        <dbReference type="EMBL" id="TYB43924.1"/>
    </source>
</evidence>
<dbReference type="AlphaFoldDB" id="A0A5D0NHU3"/>
<feature type="transmembrane region" description="Helical" evidence="1">
    <location>
        <begin position="141"/>
        <end position="166"/>
    </location>
</feature>
<feature type="transmembrane region" description="Helical" evidence="1">
    <location>
        <begin position="252"/>
        <end position="272"/>
    </location>
</feature>
<dbReference type="STRING" id="1220554.GCA_001552135_05033"/>
<feature type="transmembrane region" description="Helical" evidence="1">
    <location>
        <begin position="410"/>
        <end position="432"/>
    </location>
</feature>
<keyword evidence="1" id="KW-0812">Transmembrane</keyword>
<name>A0A5D0NHU3_9ACTN</name>
<accession>A0A5D0NHU3</accession>
<dbReference type="RefSeq" id="WP_067896114.1">
    <property type="nucleotide sequence ID" value="NZ_VSFG01000005.1"/>
</dbReference>
<gene>
    <name evidence="2" type="ORF">FXF69_23430</name>
</gene>
<evidence type="ECO:0008006" key="4">
    <source>
        <dbReference type="Google" id="ProtNLM"/>
    </source>
</evidence>